<dbReference type="GO" id="GO:0046642">
    <property type="term" value="P:negative regulation of alpha-beta T cell proliferation"/>
    <property type="evidence" value="ECO:0007669"/>
    <property type="project" value="TreeGrafter"/>
</dbReference>
<feature type="signal peptide" evidence="3">
    <location>
        <begin position="1"/>
        <end position="19"/>
    </location>
</feature>
<dbReference type="SUPFAM" id="SSF57586">
    <property type="entry name" value="TNF receptor-like"/>
    <property type="match status" value="2"/>
</dbReference>
<feature type="disulfide bond" evidence="1">
    <location>
        <begin position="37"/>
        <end position="55"/>
    </location>
</feature>
<keyword evidence="2" id="KW-1133">Transmembrane helix</keyword>
<dbReference type="Gene3D" id="2.10.50.10">
    <property type="entry name" value="Tumor Necrosis Factor Receptor, subunit A, domain 2"/>
    <property type="match status" value="3"/>
</dbReference>
<dbReference type="PROSITE" id="PS00652">
    <property type="entry name" value="TNFR_NGFR_1"/>
    <property type="match status" value="1"/>
</dbReference>
<dbReference type="GO" id="GO:2000406">
    <property type="term" value="P:positive regulation of T cell migration"/>
    <property type="evidence" value="ECO:0007669"/>
    <property type="project" value="TreeGrafter"/>
</dbReference>
<feature type="disulfide bond" evidence="1">
    <location>
        <begin position="34"/>
        <end position="47"/>
    </location>
</feature>
<proteinExistence type="predicted"/>
<dbReference type="InterPro" id="IPR001368">
    <property type="entry name" value="TNFR/NGFR_Cys_rich_reg"/>
</dbReference>
<dbReference type="GO" id="GO:0002720">
    <property type="term" value="P:positive regulation of cytokine production involved in immune response"/>
    <property type="evidence" value="ECO:0007669"/>
    <property type="project" value="TreeGrafter"/>
</dbReference>
<dbReference type="PANTHER" id="PTHR46838">
    <property type="entry name" value="TUMOR NECROSIS FACTOR RECEPTOR SUPERFAMILY MEMBER 14"/>
    <property type="match status" value="1"/>
</dbReference>
<dbReference type="GO" id="GO:0050830">
    <property type="term" value="P:defense response to Gram-positive bacterium"/>
    <property type="evidence" value="ECO:0007669"/>
    <property type="project" value="TreeGrafter"/>
</dbReference>
<keyword evidence="2" id="KW-0812">Transmembrane</keyword>
<evidence type="ECO:0000313" key="5">
    <source>
        <dbReference type="Ensembl" id="ENSSFOP00015001266.2"/>
    </source>
</evidence>
<dbReference type="GO" id="GO:0050829">
    <property type="term" value="P:defense response to Gram-negative bacterium"/>
    <property type="evidence" value="ECO:0007669"/>
    <property type="project" value="TreeGrafter"/>
</dbReference>
<evidence type="ECO:0000259" key="4">
    <source>
        <dbReference type="PROSITE" id="PS50050"/>
    </source>
</evidence>
<protein>
    <recommendedName>
        <fullName evidence="4">TNFR-Cys domain-containing protein</fullName>
    </recommendedName>
</protein>
<feature type="transmembrane region" description="Helical" evidence="2">
    <location>
        <begin position="191"/>
        <end position="212"/>
    </location>
</feature>
<feature type="disulfide bond" evidence="1">
    <location>
        <begin position="58"/>
        <end position="73"/>
    </location>
</feature>
<evidence type="ECO:0000256" key="2">
    <source>
        <dbReference type="SAM" id="Phobius"/>
    </source>
</evidence>
<reference evidence="5" key="2">
    <citation type="submission" date="2025-08" db="UniProtKB">
        <authorList>
            <consortium name="Ensembl"/>
        </authorList>
    </citation>
    <scope>IDENTIFICATION</scope>
</reference>
<feature type="domain" description="TNFR-Cys" evidence="4">
    <location>
        <begin position="21"/>
        <end position="55"/>
    </location>
</feature>
<keyword evidence="1" id="KW-1015">Disulfide bond</keyword>
<dbReference type="PROSITE" id="PS50050">
    <property type="entry name" value="TNFR_NGFR_2"/>
    <property type="match status" value="2"/>
</dbReference>
<dbReference type="GO" id="GO:0009897">
    <property type="term" value="C:external side of plasma membrane"/>
    <property type="evidence" value="ECO:0007669"/>
    <property type="project" value="TreeGrafter"/>
</dbReference>
<dbReference type="Proteomes" id="UP000694397">
    <property type="component" value="Chromosome 2"/>
</dbReference>
<dbReference type="SMART" id="SM01411">
    <property type="entry name" value="Ephrin_rec_like"/>
    <property type="match status" value="2"/>
</dbReference>
<feature type="repeat" description="TNFR-Cys" evidence="1">
    <location>
        <begin position="21"/>
        <end position="55"/>
    </location>
</feature>
<evidence type="ECO:0000313" key="6">
    <source>
        <dbReference type="Proteomes" id="UP000694397"/>
    </source>
</evidence>
<dbReference type="Pfam" id="PF00020">
    <property type="entry name" value="TNFR_c6"/>
    <property type="match status" value="2"/>
</dbReference>
<organism evidence="5 6">
    <name type="scientific">Scleropages formosus</name>
    <name type="common">Asian bonytongue</name>
    <name type="synonym">Osteoglossum formosum</name>
    <dbReference type="NCBI Taxonomy" id="113540"/>
    <lineage>
        <taxon>Eukaryota</taxon>
        <taxon>Metazoa</taxon>
        <taxon>Chordata</taxon>
        <taxon>Craniata</taxon>
        <taxon>Vertebrata</taxon>
        <taxon>Euteleostomi</taxon>
        <taxon>Actinopterygii</taxon>
        <taxon>Neopterygii</taxon>
        <taxon>Teleostei</taxon>
        <taxon>Osteoglossocephala</taxon>
        <taxon>Osteoglossomorpha</taxon>
        <taxon>Osteoglossiformes</taxon>
        <taxon>Osteoglossidae</taxon>
        <taxon>Scleropages</taxon>
    </lineage>
</organism>
<dbReference type="GeneTree" id="ENSGT00950000183126"/>
<keyword evidence="6" id="KW-1185">Reference proteome</keyword>
<sequence>MFLSKICVMLLLTVPYSLCSTCGWAEYATDGRCCTMCTPGYFAAEDCSSTSITICRPCPVSTFTDKPHGLHTCNPCVVCNQDLGLKTVKECKPFEDTVCGVLEGNYCTDSYEGGCRAAQKHTTCKPGDFIKHPGTDTNDTVCEKCPENSYSSGSSTSCLPHTDCESQGLYTLKPGDSVSDSQCGEISRVPLIAGIIVGIILLLLLVGGVTLYKSGFCHKENSSIPSDLVLGPLSVCPENLGLEAAMDSPVSLDSDPPMDSAASLGTEPLVASPVDLVLEPPLDSPVAMGHALVPPQDGRGSPPG</sequence>
<keyword evidence="2" id="KW-0472">Membrane</keyword>
<feature type="chain" id="PRO_5034444921" description="TNFR-Cys domain-containing protein" evidence="3">
    <location>
        <begin position="20"/>
        <end position="304"/>
    </location>
</feature>
<dbReference type="SMART" id="SM00208">
    <property type="entry name" value="TNFR"/>
    <property type="match status" value="4"/>
</dbReference>
<reference evidence="5" key="3">
    <citation type="submission" date="2025-09" db="UniProtKB">
        <authorList>
            <consortium name="Ensembl"/>
        </authorList>
    </citation>
    <scope>IDENTIFICATION</scope>
</reference>
<dbReference type="AlphaFoldDB" id="A0A8C9QY97"/>
<dbReference type="Ensembl" id="ENSSFOT00015001300.2">
    <property type="protein sequence ID" value="ENSSFOP00015001266.2"/>
    <property type="gene ID" value="ENSSFOG00015029663.1"/>
</dbReference>
<comment type="caution">
    <text evidence="1">Lacks conserved residue(s) required for the propagation of feature annotation.</text>
</comment>
<dbReference type="PANTHER" id="PTHR46838:SF1">
    <property type="entry name" value="TUMOR NECROSIS FACTOR RECEPTOR SUPERFAMILY MEMBER 14"/>
    <property type="match status" value="1"/>
</dbReference>
<reference evidence="5 6" key="1">
    <citation type="submission" date="2019-04" db="EMBL/GenBank/DDBJ databases">
        <authorList>
            <consortium name="Wellcome Sanger Institute Data Sharing"/>
        </authorList>
    </citation>
    <scope>NUCLEOTIDE SEQUENCE [LARGE SCALE GENOMIC DNA]</scope>
</reference>
<evidence type="ECO:0000256" key="3">
    <source>
        <dbReference type="SAM" id="SignalP"/>
    </source>
</evidence>
<dbReference type="OrthoDB" id="10031141at2759"/>
<name>A0A8C9QY97_SCLFO</name>
<feature type="domain" description="TNFR-Cys" evidence="4">
    <location>
        <begin position="57"/>
        <end position="99"/>
    </location>
</feature>
<accession>A0A8C9QY97</accession>
<gene>
    <name evidence="5" type="primary">LOC108922349</name>
</gene>
<feature type="repeat" description="TNFR-Cys" evidence="1">
    <location>
        <begin position="57"/>
        <end position="99"/>
    </location>
</feature>
<evidence type="ECO:0000256" key="1">
    <source>
        <dbReference type="PROSITE-ProRule" id="PRU00206"/>
    </source>
</evidence>
<keyword evidence="3" id="KW-0732">Signal</keyword>